<comment type="caution">
    <text evidence="1">The sequence shown here is derived from an EMBL/GenBank/DDBJ whole genome shotgun (WGS) entry which is preliminary data.</text>
</comment>
<sequence length="83" mass="9707">MLLLDATDHQLLQNFIDIEPNRRYITWARHIRKATKDKLIIEEDMAFLQHRLLSTTLKSASSLLHKIINNINTNIQKLNDPST</sequence>
<name>A0A815KZV2_ADIRI</name>
<protein>
    <submittedName>
        <fullName evidence="1">Uncharacterized protein</fullName>
    </submittedName>
</protein>
<evidence type="ECO:0000313" key="3">
    <source>
        <dbReference type="Proteomes" id="UP000663828"/>
    </source>
</evidence>
<evidence type="ECO:0000313" key="4">
    <source>
        <dbReference type="Proteomes" id="UP000663852"/>
    </source>
</evidence>
<evidence type="ECO:0000313" key="2">
    <source>
        <dbReference type="EMBL" id="CAF1456612.1"/>
    </source>
</evidence>
<reference evidence="1" key="1">
    <citation type="submission" date="2021-02" db="EMBL/GenBank/DDBJ databases">
        <authorList>
            <person name="Nowell W R."/>
        </authorList>
    </citation>
    <scope>NUCLEOTIDE SEQUENCE</scope>
</reference>
<dbReference type="AlphaFoldDB" id="A0A815KZV2"/>
<proteinExistence type="predicted"/>
<dbReference type="Proteomes" id="UP000663828">
    <property type="component" value="Unassembled WGS sequence"/>
</dbReference>
<dbReference type="EMBL" id="CAJNOJ010000329">
    <property type="protein sequence ID" value="CAF1402344.1"/>
    <property type="molecule type" value="Genomic_DNA"/>
</dbReference>
<gene>
    <name evidence="1" type="ORF">EDS130_LOCUS36099</name>
    <name evidence="2" type="ORF">XAT740_LOCUS37192</name>
</gene>
<accession>A0A815KZV2</accession>
<dbReference type="EMBL" id="CAJNOR010003886">
    <property type="protein sequence ID" value="CAF1456612.1"/>
    <property type="molecule type" value="Genomic_DNA"/>
</dbReference>
<organism evidence="1 4">
    <name type="scientific">Adineta ricciae</name>
    <name type="common">Rotifer</name>
    <dbReference type="NCBI Taxonomy" id="249248"/>
    <lineage>
        <taxon>Eukaryota</taxon>
        <taxon>Metazoa</taxon>
        <taxon>Spiralia</taxon>
        <taxon>Gnathifera</taxon>
        <taxon>Rotifera</taxon>
        <taxon>Eurotatoria</taxon>
        <taxon>Bdelloidea</taxon>
        <taxon>Adinetida</taxon>
        <taxon>Adinetidae</taxon>
        <taxon>Adineta</taxon>
    </lineage>
</organism>
<keyword evidence="3" id="KW-1185">Reference proteome</keyword>
<dbReference type="Proteomes" id="UP000663852">
    <property type="component" value="Unassembled WGS sequence"/>
</dbReference>
<evidence type="ECO:0000313" key="1">
    <source>
        <dbReference type="EMBL" id="CAF1402344.1"/>
    </source>
</evidence>